<organism evidence="2 3">
    <name type="scientific">Stenotrophomonas oahuensis</name>
    <dbReference type="NCBI Taxonomy" id="3003271"/>
    <lineage>
        <taxon>Bacteria</taxon>
        <taxon>Pseudomonadati</taxon>
        <taxon>Pseudomonadota</taxon>
        <taxon>Gammaproteobacteria</taxon>
        <taxon>Lysobacterales</taxon>
        <taxon>Lysobacteraceae</taxon>
        <taxon>Stenotrophomonas</taxon>
    </lineage>
</organism>
<reference evidence="2 3" key="1">
    <citation type="submission" date="2022-12" db="EMBL/GenBank/DDBJ databases">
        <title>Two new species, Stenotrophomonas aracearum and Stenotrophomonas oahuensis, isolated from Anthurium (Araceae family) in Hawaii.</title>
        <authorList>
            <person name="Chunag S.C."/>
            <person name="Dobhal S."/>
            <person name="Alvarez A."/>
            <person name="Arif M."/>
        </authorList>
    </citation>
    <scope>NUCLEOTIDE SEQUENCE [LARGE SCALE GENOMIC DNA]</scope>
    <source>
        <strain evidence="2 3">A5586</strain>
    </source>
</reference>
<dbReference type="RefSeq" id="WP_311191654.1">
    <property type="nucleotide sequence ID" value="NZ_CP115541.1"/>
</dbReference>
<feature type="region of interest" description="Disordered" evidence="1">
    <location>
        <begin position="92"/>
        <end position="125"/>
    </location>
</feature>
<dbReference type="Proteomes" id="UP001302072">
    <property type="component" value="Chromosome"/>
</dbReference>
<protein>
    <recommendedName>
        <fullName evidence="4">Lipoprotein</fullName>
    </recommendedName>
</protein>
<sequence>MTKILPEGSRKVLLMDHEAIARNAERGAGNCQPVVSVAEVDEKGTVLSLTRGLTVAINGTVDFEYSQHAFLFVIDRVPMRGAFVTTGEVIVDDGTEEASAAPTPAPRTPTRPARKSATQTEEVTA</sequence>
<keyword evidence="3" id="KW-1185">Reference proteome</keyword>
<proteinExistence type="predicted"/>
<evidence type="ECO:0000313" key="3">
    <source>
        <dbReference type="Proteomes" id="UP001302072"/>
    </source>
</evidence>
<name>A0ABY9YPD6_9GAMM</name>
<evidence type="ECO:0000256" key="1">
    <source>
        <dbReference type="SAM" id="MobiDB-lite"/>
    </source>
</evidence>
<accession>A0ABY9YPD6</accession>
<dbReference type="EMBL" id="CP115541">
    <property type="protein sequence ID" value="WNH52456.1"/>
    <property type="molecule type" value="Genomic_DNA"/>
</dbReference>
<gene>
    <name evidence="2" type="ORF">PDM29_19390</name>
</gene>
<evidence type="ECO:0008006" key="4">
    <source>
        <dbReference type="Google" id="ProtNLM"/>
    </source>
</evidence>
<evidence type="ECO:0000313" key="2">
    <source>
        <dbReference type="EMBL" id="WNH52456.1"/>
    </source>
</evidence>